<dbReference type="HOGENOM" id="CLU_037990_5_2_1"/>
<dbReference type="PANTHER" id="PTHR43861">
    <property type="entry name" value="TRANS-ACONITATE 2-METHYLTRANSFERASE-RELATED"/>
    <property type="match status" value="1"/>
</dbReference>
<evidence type="ECO:0000256" key="1">
    <source>
        <dbReference type="ARBA" id="ARBA00022603"/>
    </source>
</evidence>
<dbReference type="OrthoDB" id="66144at2759"/>
<evidence type="ECO:0000259" key="3">
    <source>
        <dbReference type="Pfam" id="PF13649"/>
    </source>
</evidence>
<feature type="domain" description="Methyltransferase" evidence="3">
    <location>
        <begin position="89"/>
        <end position="180"/>
    </location>
</feature>
<keyword evidence="1" id="KW-0489">Methyltransferase</keyword>
<dbReference type="STRING" id="569365.A0A0D1ZEH2"/>
<dbReference type="GO" id="GO:0032259">
    <property type="term" value="P:methylation"/>
    <property type="evidence" value="ECO:0007669"/>
    <property type="project" value="UniProtKB-KW"/>
</dbReference>
<proteinExistence type="predicted"/>
<dbReference type="NCBIfam" id="NF002463">
    <property type="entry name" value="PRK01683.1"/>
    <property type="match status" value="1"/>
</dbReference>
<dbReference type="VEuPathDB" id="FungiDB:PV07_09238"/>
<dbReference type="Gene3D" id="1.10.150.290">
    <property type="entry name" value="S-adenosyl-L-methionine-dependent methyltransferases"/>
    <property type="match status" value="1"/>
</dbReference>
<dbReference type="Pfam" id="PF13649">
    <property type="entry name" value="Methyltransf_25"/>
    <property type="match status" value="1"/>
</dbReference>
<dbReference type="CDD" id="cd02440">
    <property type="entry name" value="AdoMet_MTases"/>
    <property type="match status" value="1"/>
</dbReference>
<evidence type="ECO:0000256" key="2">
    <source>
        <dbReference type="ARBA" id="ARBA00022679"/>
    </source>
</evidence>
<dbReference type="GO" id="GO:0030798">
    <property type="term" value="F:trans-aconitate 2-methyltransferase activity"/>
    <property type="evidence" value="ECO:0007669"/>
    <property type="project" value="InterPro"/>
</dbReference>
<reference evidence="4 5" key="1">
    <citation type="submission" date="2015-01" db="EMBL/GenBank/DDBJ databases">
        <title>The Genome Sequence of Cladophialophora immunda CBS83496.</title>
        <authorList>
            <consortium name="The Broad Institute Genomics Platform"/>
            <person name="Cuomo C."/>
            <person name="de Hoog S."/>
            <person name="Gorbushina A."/>
            <person name="Stielow B."/>
            <person name="Teixiera M."/>
            <person name="Abouelleil A."/>
            <person name="Chapman S.B."/>
            <person name="Priest M."/>
            <person name="Young S.K."/>
            <person name="Wortman J."/>
            <person name="Nusbaum C."/>
            <person name="Birren B."/>
        </authorList>
    </citation>
    <scope>NUCLEOTIDE SEQUENCE [LARGE SCALE GENOMIC DNA]</scope>
    <source>
        <strain evidence="4 5">CBS 83496</strain>
    </source>
</reference>
<evidence type="ECO:0000313" key="5">
    <source>
        <dbReference type="Proteomes" id="UP000054466"/>
    </source>
</evidence>
<dbReference type="InterPro" id="IPR029063">
    <property type="entry name" value="SAM-dependent_MTases_sf"/>
</dbReference>
<evidence type="ECO:0000313" key="4">
    <source>
        <dbReference type="EMBL" id="KIW26111.1"/>
    </source>
</evidence>
<organism evidence="4 5">
    <name type="scientific">Cladophialophora immunda</name>
    <dbReference type="NCBI Taxonomy" id="569365"/>
    <lineage>
        <taxon>Eukaryota</taxon>
        <taxon>Fungi</taxon>
        <taxon>Dikarya</taxon>
        <taxon>Ascomycota</taxon>
        <taxon>Pezizomycotina</taxon>
        <taxon>Eurotiomycetes</taxon>
        <taxon>Chaetothyriomycetidae</taxon>
        <taxon>Chaetothyriales</taxon>
        <taxon>Herpotrichiellaceae</taxon>
        <taxon>Cladophialophora</taxon>
    </lineage>
</organism>
<accession>A0A0D1ZEH2</accession>
<name>A0A0D1ZEH2_9EURO</name>
<dbReference type="InterPro" id="IPR041698">
    <property type="entry name" value="Methyltransf_25"/>
</dbReference>
<dbReference type="AlphaFoldDB" id="A0A0D1ZEH2"/>
<keyword evidence="2" id="KW-0808">Transferase</keyword>
<dbReference type="Proteomes" id="UP000054466">
    <property type="component" value="Unassembled WGS sequence"/>
</dbReference>
<dbReference type="RefSeq" id="XP_016246327.1">
    <property type="nucleotide sequence ID" value="XM_016396471.1"/>
</dbReference>
<keyword evidence="5" id="KW-1185">Reference proteome</keyword>
<sequence length="313" mass="36081">MSAVRRSLWSQATTAVHRRVRNTHSPQQPFLNESKYLFQPASRRSFRLSGVAMEAKDWSAAQYLKFESERTRPARDLLAQVPLTAPKRVVDLGCGPGNSTEVLWRQFPQAHVVGLDSSPDMIEKARKRLPDLEFILSDLSSFKQDEPADLLYSNAVYQWIPYEERIPIFTDLIKKMKSGGVFAFQVPDNFSEPSHVAMREVADEGPWSDTLRRLQPARRPFQSPQELYDHLKPLCSDINVWHTEYYHILQDHKAIVEWVKGTGLRPYVDPLSAPEREAFLDAYLKRIEQAYPLLVDGKVCLRYPRLFLVAIRA</sequence>
<protein>
    <recommendedName>
        <fullName evidence="3">Methyltransferase domain-containing protein</fullName>
    </recommendedName>
</protein>
<dbReference type="GeneID" id="27348432"/>
<dbReference type="Gene3D" id="3.40.50.150">
    <property type="entry name" value="Vaccinia Virus protein VP39"/>
    <property type="match status" value="1"/>
</dbReference>
<dbReference type="InterPro" id="IPR023149">
    <property type="entry name" value="Trans_acon_MeTrfase_C"/>
</dbReference>
<gene>
    <name evidence="4" type="ORF">PV07_09238</name>
</gene>
<dbReference type="SUPFAM" id="SSF53335">
    <property type="entry name" value="S-adenosyl-L-methionine-dependent methyltransferases"/>
    <property type="match status" value="1"/>
</dbReference>
<dbReference type="EMBL" id="KN847044">
    <property type="protein sequence ID" value="KIW26111.1"/>
    <property type="molecule type" value="Genomic_DNA"/>
</dbReference>
<dbReference type="PANTHER" id="PTHR43861:SF1">
    <property type="entry name" value="TRANS-ACONITATE 2-METHYLTRANSFERASE"/>
    <property type="match status" value="1"/>
</dbReference>